<keyword evidence="3" id="KW-1185">Reference proteome</keyword>
<gene>
    <name evidence="2" type="ORF">V1479_09970</name>
</gene>
<dbReference type="EMBL" id="JAZHFV010000002">
    <property type="protein sequence ID" value="MEX4007629.1"/>
    <property type="molecule type" value="Genomic_DNA"/>
</dbReference>
<dbReference type="Proteomes" id="UP001559025">
    <property type="component" value="Unassembled WGS sequence"/>
</dbReference>
<organism evidence="2 3">
    <name type="scientific">Neoaquamicrobium sediminum</name>
    <dbReference type="NCBI Taxonomy" id="1849104"/>
    <lineage>
        <taxon>Bacteria</taxon>
        <taxon>Pseudomonadati</taxon>
        <taxon>Pseudomonadota</taxon>
        <taxon>Alphaproteobacteria</taxon>
        <taxon>Hyphomicrobiales</taxon>
        <taxon>Phyllobacteriaceae</taxon>
        <taxon>Neoaquamicrobium</taxon>
    </lineage>
</organism>
<feature type="domain" description="Bacterial bifunctional deaminase-reductase C-terminal" evidence="1">
    <location>
        <begin position="3"/>
        <end position="175"/>
    </location>
</feature>
<proteinExistence type="predicted"/>
<dbReference type="PANTHER" id="PTHR38011">
    <property type="entry name" value="DIHYDROFOLATE REDUCTASE FAMILY PROTEIN (AFU_ORTHOLOGUE AFUA_8G06820)"/>
    <property type="match status" value="1"/>
</dbReference>
<evidence type="ECO:0000259" key="1">
    <source>
        <dbReference type="Pfam" id="PF01872"/>
    </source>
</evidence>
<dbReference type="RefSeq" id="WP_368802747.1">
    <property type="nucleotide sequence ID" value="NZ_JAZHFV010000002.1"/>
</dbReference>
<dbReference type="Gene3D" id="3.40.430.10">
    <property type="entry name" value="Dihydrofolate Reductase, subunit A"/>
    <property type="match status" value="1"/>
</dbReference>
<dbReference type="SUPFAM" id="SSF53597">
    <property type="entry name" value="Dihydrofolate reductase-like"/>
    <property type="match status" value="1"/>
</dbReference>
<comment type="caution">
    <text evidence="2">The sequence shown here is derived from an EMBL/GenBank/DDBJ whole genome shotgun (WGS) entry which is preliminary data.</text>
</comment>
<sequence length="183" mass="20330">MRKLIAWNVATLDGYFEGTEPWELDFHETVWGPELEKLSTDQLADLDYLLFGRKTYEGMAAHWTENSEGEIGKAMNTVPKLVASRTLKSVDWNNSTLIEGDIGDAIRRLKAEDGRNIYVFGSADLLTTLIAEGLVDEYRICIAPVLRGAGTPLFKTAKEKTSLTLLEAKALQNGGVLMRYAMA</sequence>
<dbReference type="PANTHER" id="PTHR38011:SF11">
    <property type="entry name" value="2,5-DIAMINO-6-RIBOSYLAMINO-4(3H)-PYRIMIDINONE 5'-PHOSPHATE REDUCTASE"/>
    <property type="match status" value="1"/>
</dbReference>
<reference evidence="2 3" key="1">
    <citation type="submission" date="2024-01" db="EMBL/GenBank/DDBJ databases">
        <title>New evidence supports the origin of RcGTA from prophage.</title>
        <authorList>
            <person name="Xu Y."/>
            <person name="Liu B."/>
            <person name="Chen F."/>
        </authorList>
    </citation>
    <scope>NUCLEOTIDE SEQUENCE [LARGE SCALE GENOMIC DNA]</scope>
    <source>
        <strain evidence="2 3">CBW1107-2</strain>
    </source>
</reference>
<dbReference type="InterPro" id="IPR024072">
    <property type="entry name" value="DHFR-like_dom_sf"/>
</dbReference>
<protein>
    <submittedName>
        <fullName evidence="2">Dihydrofolate reductase family protein</fullName>
    </submittedName>
</protein>
<name>A0ABV3WSM2_9HYPH</name>
<accession>A0ABV3WSM2</accession>
<evidence type="ECO:0000313" key="2">
    <source>
        <dbReference type="EMBL" id="MEX4007629.1"/>
    </source>
</evidence>
<dbReference type="Pfam" id="PF01872">
    <property type="entry name" value="RibD_C"/>
    <property type="match status" value="1"/>
</dbReference>
<dbReference type="InterPro" id="IPR050765">
    <property type="entry name" value="Riboflavin_Biosynth_HTPR"/>
</dbReference>
<dbReference type="InterPro" id="IPR002734">
    <property type="entry name" value="RibDG_C"/>
</dbReference>
<evidence type="ECO:0000313" key="3">
    <source>
        <dbReference type="Proteomes" id="UP001559025"/>
    </source>
</evidence>